<dbReference type="AlphaFoldDB" id="A0A5B0SR94"/>
<sequence length="76" mass="8291">MGARISSRQSPHDGRQAHVKGYGDPFLMEFSALASGELSYNYVSALSYAEQQEDGPITWSGFLQLLSVTPILVAQD</sequence>
<proteinExistence type="predicted"/>
<organism evidence="1 2">
    <name type="scientific">Puccinia graminis f. sp. tritici</name>
    <dbReference type="NCBI Taxonomy" id="56615"/>
    <lineage>
        <taxon>Eukaryota</taxon>
        <taxon>Fungi</taxon>
        <taxon>Dikarya</taxon>
        <taxon>Basidiomycota</taxon>
        <taxon>Pucciniomycotina</taxon>
        <taxon>Pucciniomycetes</taxon>
        <taxon>Pucciniales</taxon>
        <taxon>Pucciniaceae</taxon>
        <taxon>Puccinia</taxon>
    </lineage>
</organism>
<evidence type="ECO:0000313" key="1">
    <source>
        <dbReference type="EMBL" id="KAA1139234.1"/>
    </source>
</evidence>
<protein>
    <submittedName>
        <fullName evidence="1">Uncharacterized protein</fullName>
    </submittedName>
</protein>
<accession>A0A5B0SR94</accession>
<dbReference type="Proteomes" id="UP000325313">
    <property type="component" value="Unassembled WGS sequence"/>
</dbReference>
<reference evidence="1 2" key="1">
    <citation type="submission" date="2019-05" db="EMBL/GenBank/DDBJ databases">
        <title>Emergence of the Ug99 lineage of the wheat stem rust pathogen through somatic hybridization.</title>
        <authorList>
            <person name="Li F."/>
            <person name="Upadhyaya N.M."/>
            <person name="Sperschneider J."/>
            <person name="Matny O."/>
            <person name="Nguyen-Phuc H."/>
            <person name="Mago R."/>
            <person name="Raley C."/>
            <person name="Miller M.E."/>
            <person name="Silverstein K.A.T."/>
            <person name="Henningsen E."/>
            <person name="Hirsch C.D."/>
            <person name="Visser B."/>
            <person name="Pretorius Z.A."/>
            <person name="Steffenson B.J."/>
            <person name="Schwessinger B."/>
            <person name="Dodds P.N."/>
            <person name="Figueroa M."/>
        </authorList>
    </citation>
    <scope>NUCLEOTIDE SEQUENCE [LARGE SCALE GENOMIC DNA]</scope>
    <source>
        <strain evidence="1 2">Ug99</strain>
    </source>
</reference>
<name>A0A5B0SR94_PUCGR</name>
<comment type="caution">
    <text evidence="1">The sequence shown here is derived from an EMBL/GenBank/DDBJ whole genome shotgun (WGS) entry which is preliminary data.</text>
</comment>
<gene>
    <name evidence="1" type="ORF">PGTUg99_037471</name>
</gene>
<dbReference type="EMBL" id="VDEP01000001">
    <property type="protein sequence ID" value="KAA1139234.1"/>
    <property type="molecule type" value="Genomic_DNA"/>
</dbReference>
<evidence type="ECO:0000313" key="2">
    <source>
        <dbReference type="Proteomes" id="UP000325313"/>
    </source>
</evidence>